<dbReference type="SUPFAM" id="SSF53271">
    <property type="entry name" value="PRTase-like"/>
    <property type="match status" value="1"/>
</dbReference>
<keyword evidence="4 12" id="KW-0545">Nucleotide biosynthesis</keyword>
<evidence type="ECO:0000256" key="5">
    <source>
        <dbReference type="ARBA" id="ARBA00022741"/>
    </source>
</evidence>
<dbReference type="Gene3D" id="3.40.50.2020">
    <property type="match status" value="2"/>
</dbReference>
<dbReference type="InterPro" id="IPR000842">
    <property type="entry name" value="PRib_PP_synth_CS"/>
</dbReference>
<dbReference type="GO" id="GO:0016301">
    <property type="term" value="F:kinase activity"/>
    <property type="evidence" value="ECO:0007669"/>
    <property type="project" value="UniProtKB-KW"/>
</dbReference>
<accession>A0A556QLD0</accession>
<dbReference type="GO" id="GO:0002189">
    <property type="term" value="C:ribose phosphate diphosphokinase complex"/>
    <property type="evidence" value="ECO:0007669"/>
    <property type="project" value="TreeGrafter"/>
</dbReference>
<dbReference type="CDD" id="cd06223">
    <property type="entry name" value="PRTases_typeI"/>
    <property type="match status" value="1"/>
</dbReference>
<dbReference type="HAMAP" id="MF_00583_B">
    <property type="entry name" value="RibP_PPkinase_B"/>
    <property type="match status" value="1"/>
</dbReference>
<evidence type="ECO:0000256" key="12">
    <source>
        <dbReference type="HAMAP-Rule" id="MF_00583"/>
    </source>
</evidence>
<comment type="caution">
    <text evidence="14">The sequence shown here is derived from an EMBL/GenBank/DDBJ whole genome shotgun (WGS) entry which is preliminary data.</text>
</comment>
<dbReference type="GO" id="GO:0006015">
    <property type="term" value="P:5-phosphoribose 1-diphosphate biosynthetic process"/>
    <property type="evidence" value="ECO:0007669"/>
    <property type="project" value="UniProtKB-UniRule"/>
</dbReference>
<comment type="similarity">
    <text evidence="11 12">Belongs to the ribose-phosphate pyrophosphokinase family. Class I subfamily.</text>
</comment>
<dbReference type="PANTHER" id="PTHR10210:SF41">
    <property type="entry name" value="RIBOSE-PHOSPHATE PYROPHOSPHOKINASE 1, CHLOROPLASTIC"/>
    <property type="match status" value="1"/>
</dbReference>
<comment type="subcellular location">
    <subcellularLocation>
        <location evidence="12">Cytoplasm</location>
    </subcellularLocation>
</comment>
<dbReference type="SMART" id="SM01400">
    <property type="entry name" value="Pribosyltran_N"/>
    <property type="match status" value="1"/>
</dbReference>
<dbReference type="Proteomes" id="UP000315648">
    <property type="component" value="Unassembled WGS sequence"/>
</dbReference>
<gene>
    <name evidence="12" type="primary">prs</name>
    <name evidence="14" type="ORF">FPL22_15250</name>
</gene>
<evidence type="ECO:0000256" key="4">
    <source>
        <dbReference type="ARBA" id="ARBA00022727"/>
    </source>
</evidence>
<evidence type="ECO:0000256" key="2">
    <source>
        <dbReference type="ARBA" id="ARBA00022679"/>
    </source>
</evidence>
<comment type="caution">
    <text evidence="12">Lacks conserved residue(s) required for the propagation of feature annotation.</text>
</comment>
<dbReference type="PROSITE" id="PS00114">
    <property type="entry name" value="PRPP_SYNTHASE"/>
    <property type="match status" value="1"/>
</dbReference>
<evidence type="ECO:0000256" key="8">
    <source>
        <dbReference type="ARBA" id="ARBA00022842"/>
    </source>
</evidence>
<feature type="binding site" evidence="12">
    <location>
        <begin position="98"/>
        <end position="99"/>
    </location>
    <ligand>
        <name>ATP</name>
        <dbReference type="ChEBI" id="CHEBI:30616"/>
    </ligand>
</feature>
<feature type="binding site" evidence="12">
    <location>
        <position position="220"/>
    </location>
    <ligand>
        <name>D-ribose 5-phosphate</name>
        <dbReference type="ChEBI" id="CHEBI:78346"/>
    </ligand>
</feature>
<dbReference type="GO" id="GO:0005737">
    <property type="term" value="C:cytoplasm"/>
    <property type="evidence" value="ECO:0007669"/>
    <property type="project" value="UniProtKB-SubCell"/>
</dbReference>
<dbReference type="Pfam" id="PF14572">
    <property type="entry name" value="Pribosyl_synth"/>
    <property type="match status" value="1"/>
</dbReference>
<dbReference type="FunFam" id="3.40.50.2020:FF:000001">
    <property type="entry name" value="Ribose-phosphate pyrophosphokinase"/>
    <property type="match status" value="1"/>
</dbReference>
<dbReference type="InterPro" id="IPR005946">
    <property type="entry name" value="Rib-P_diPkinase"/>
</dbReference>
<evidence type="ECO:0000256" key="3">
    <source>
        <dbReference type="ARBA" id="ARBA00022723"/>
    </source>
</evidence>
<dbReference type="OrthoDB" id="9777067at2"/>
<evidence type="ECO:0000256" key="7">
    <source>
        <dbReference type="ARBA" id="ARBA00022840"/>
    </source>
</evidence>
<evidence type="ECO:0000256" key="10">
    <source>
        <dbReference type="ARBA" id="ARBA00054914"/>
    </source>
</evidence>
<dbReference type="UniPathway" id="UPA00087">
    <property type="reaction ID" value="UER00172"/>
</dbReference>
<feature type="binding site" evidence="12">
    <location>
        <position position="196"/>
    </location>
    <ligand>
        <name>D-ribose 5-phosphate</name>
        <dbReference type="ChEBI" id="CHEBI:78346"/>
    </ligand>
</feature>
<dbReference type="AlphaFoldDB" id="A0A556QLD0"/>
<dbReference type="Pfam" id="PF13793">
    <property type="entry name" value="Pribosyltran_N"/>
    <property type="match status" value="1"/>
</dbReference>
<evidence type="ECO:0000256" key="11">
    <source>
        <dbReference type="ARBA" id="ARBA00061444"/>
    </source>
</evidence>
<keyword evidence="8 12" id="KW-0460">Magnesium</keyword>
<keyword evidence="15" id="KW-1185">Reference proteome</keyword>
<sequence length="315" mass="34046">MTAPRLKVFSGNSNRPLAEEICQHIGMPLGEATVTSFPDGESFVKINENVRGHDVYIIQPTCTPTNQSLMELLIMIDAAKRASAHRITAVMPFYGYARQDRKDQPRVPITAKLVANLLVAAGANRILTMDLHSQQIQGFFDIPVDHLFASPVFFKYLEQFKGDNMVVVSPDVGGMKMAAAYAGILGAQLGMVWKKRTNATTVETVNVVGDVAGKDVLLVDDITETAGTLANAAKIMRDSGALSVRAAVSHALLSPIAYERLALGHIDELITTNSVPVDTRGLPIKVLSIASLMADAIVRINNNESVTSLFKIKGF</sequence>
<evidence type="ECO:0000259" key="13">
    <source>
        <dbReference type="Pfam" id="PF13793"/>
    </source>
</evidence>
<keyword evidence="12" id="KW-0963">Cytoplasm</keyword>
<dbReference type="InterPro" id="IPR029057">
    <property type="entry name" value="PRTase-like"/>
</dbReference>
<dbReference type="NCBIfam" id="NF002320">
    <property type="entry name" value="PRK01259.1"/>
    <property type="match status" value="1"/>
</dbReference>
<dbReference type="GO" id="GO:0009156">
    <property type="term" value="P:ribonucleoside monophosphate biosynthetic process"/>
    <property type="evidence" value="ECO:0007669"/>
    <property type="project" value="InterPro"/>
</dbReference>
<keyword evidence="5 12" id="KW-0547">Nucleotide-binding</keyword>
<protein>
    <recommendedName>
        <fullName evidence="12">Ribose-phosphate pyrophosphokinase</fullName>
        <shortName evidence="12">RPPK</shortName>
        <ecNumber evidence="12">2.7.6.1</ecNumber>
    </recommendedName>
    <alternativeName>
        <fullName evidence="12">5-phospho-D-ribosyl alpha-1-diphosphate synthase</fullName>
    </alternativeName>
    <alternativeName>
        <fullName evidence="12">Phosphoribosyl diphosphate synthase</fullName>
    </alternativeName>
    <alternativeName>
        <fullName evidence="12">Phosphoribosyl pyrophosphate synthase</fullName>
        <shortName evidence="12">P-Rib-PP synthase</shortName>
        <shortName evidence="12">PRPP synthase</shortName>
        <shortName evidence="12">PRPPase</shortName>
    </alternativeName>
</protein>
<keyword evidence="7 12" id="KW-0067">ATP-binding</keyword>
<name>A0A556QLD0_9BACT</name>
<dbReference type="GO" id="GO:0006164">
    <property type="term" value="P:purine nucleotide biosynthetic process"/>
    <property type="evidence" value="ECO:0007669"/>
    <property type="project" value="TreeGrafter"/>
</dbReference>
<evidence type="ECO:0000313" key="14">
    <source>
        <dbReference type="EMBL" id="TSJ77443.1"/>
    </source>
</evidence>
<keyword evidence="2 12" id="KW-0808">Transferase</keyword>
<evidence type="ECO:0000313" key="15">
    <source>
        <dbReference type="Proteomes" id="UP000315648"/>
    </source>
</evidence>
<dbReference type="EMBL" id="VMBG01000002">
    <property type="protein sequence ID" value="TSJ77443.1"/>
    <property type="molecule type" value="Genomic_DNA"/>
</dbReference>
<keyword evidence="6 12" id="KW-0418">Kinase</keyword>
<proteinExistence type="inferred from homology"/>
<dbReference type="InterPro" id="IPR037515">
    <property type="entry name" value="Rib-P_diPkinase_bac"/>
</dbReference>
<feature type="binding site" evidence="12">
    <location>
        <position position="132"/>
    </location>
    <ligand>
        <name>Mg(2+)</name>
        <dbReference type="ChEBI" id="CHEBI:18420"/>
    </ligand>
</feature>
<feature type="domain" description="Ribose-phosphate pyrophosphokinase N-terminal" evidence="13">
    <location>
        <begin position="6"/>
        <end position="122"/>
    </location>
</feature>
<comment type="pathway">
    <text evidence="1 12">Metabolic intermediate biosynthesis; 5-phospho-alpha-D-ribose 1-diphosphate biosynthesis; 5-phospho-alpha-D-ribose 1-diphosphate from D-ribose 5-phosphate (route I): step 1/1.</text>
</comment>
<dbReference type="GO" id="GO:0005524">
    <property type="term" value="F:ATP binding"/>
    <property type="evidence" value="ECO:0007669"/>
    <property type="project" value="UniProtKB-KW"/>
</dbReference>
<keyword evidence="3 12" id="KW-0479">Metal-binding</keyword>
<reference evidence="14 15" key="1">
    <citation type="submission" date="2019-07" db="EMBL/GenBank/DDBJ databases">
        <title>Description of 53C-WASEF.</title>
        <authorList>
            <person name="Pitt A."/>
            <person name="Hahn M.W."/>
        </authorList>
    </citation>
    <scope>NUCLEOTIDE SEQUENCE [LARGE SCALE GENOMIC DNA]</scope>
    <source>
        <strain evidence="14 15">53C-WASEF</strain>
    </source>
</reference>
<comment type="subunit">
    <text evidence="12">Homohexamer.</text>
</comment>
<evidence type="ECO:0000256" key="9">
    <source>
        <dbReference type="ARBA" id="ARBA00049535"/>
    </source>
</evidence>
<comment type="catalytic activity">
    <reaction evidence="9 12">
        <text>D-ribose 5-phosphate + ATP = 5-phospho-alpha-D-ribose 1-diphosphate + AMP + H(+)</text>
        <dbReference type="Rhea" id="RHEA:15609"/>
        <dbReference type="ChEBI" id="CHEBI:15378"/>
        <dbReference type="ChEBI" id="CHEBI:30616"/>
        <dbReference type="ChEBI" id="CHEBI:58017"/>
        <dbReference type="ChEBI" id="CHEBI:78346"/>
        <dbReference type="ChEBI" id="CHEBI:456215"/>
        <dbReference type="EC" id="2.7.6.1"/>
    </reaction>
</comment>
<dbReference type="RefSeq" id="WP_144353846.1">
    <property type="nucleotide sequence ID" value="NZ_CBCRVV010000008.1"/>
</dbReference>
<feature type="active site" evidence="12">
    <location>
        <position position="194"/>
    </location>
</feature>
<evidence type="ECO:0000256" key="1">
    <source>
        <dbReference type="ARBA" id="ARBA00004996"/>
    </source>
</evidence>
<dbReference type="GO" id="GO:0000287">
    <property type="term" value="F:magnesium ion binding"/>
    <property type="evidence" value="ECO:0007669"/>
    <property type="project" value="UniProtKB-UniRule"/>
</dbReference>
<feature type="binding site" evidence="12">
    <location>
        <begin position="39"/>
        <end position="41"/>
    </location>
    <ligand>
        <name>ATP</name>
        <dbReference type="ChEBI" id="CHEBI:30616"/>
    </ligand>
</feature>
<organism evidence="14 15">
    <name type="scientific">Rariglobus hedericola</name>
    <dbReference type="NCBI Taxonomy" id="2597822"/>
    <lineage>
        <taxon>Bacteria</taxon>
        <taxon>Pseudomonadati</taxon>
        <taxon>Verrucomicrobiota</taxon>
        <taxon>Opitutia</taxon>
        <taxon>Opitutales</taxon>
        <taxon>Opitutaceae</taxon>
        <taxon>Rariglobus</taxon>
    </lineage>
</organism>
<comment type="cofactor">
    <cofactor evidence="12">
        <name>Mg(2+)</name>
        <dbReference type="ChEBI" id="CHEBI:18420"/>
    </cofactor>
    <text evidence="12">Binds 2 Mg(2+) ions per subunit.</text>
</comment>
<dbReference type="InterPro" id="IPR000836">
    <property type="entry name" value="PRTase_dom"/>
</dbReference>
<evidence type="ECO:0000256" key="6">
    <source>
        <dbReference type="ARBA" id="ARBA00022777"/>
    </source>
</evidence>
<dbReference type="EC" id="2.7.6.1" evidence="12"/>
<dbReference type="NCBIfam" id="TIGR01251">
    <property type="entry name" value="ribP_PPkin"/>
    <property type="match status" value="1"/>
</dbReference>
<feature type="binding site" evidence="12">
    <location>
        <position position="171"/>
    </location>
    <ligand>
        <name>Mg(2+)</name>
        <dbReference type="ChEBI" id="CHEBI:18420"/>
    </ligand>
</feature>
<dbReference type="PANTHER" id="PTHR10210">
    <property type="entry name" value="RIBOSE-PHOSPHATE DIPHOSPHOKINASE FAMILY MEMBER"/>
    <property type="match status" value="1"/>
</dbReference>
<dbReference type="InterPro" id="IPR029099">
    <property type="entry name" value="Pribosyltran_N"/>
</dbReference>
<comment type="function">
    <text evidence="10 12">Involved in the biosynthesis of the central metabolite phospho-alpha-D-ribosyl-1-pyrophosphate (PRPP) via the transfer of pyrophosphoryl group from ATP to 1-hydroxyl of ribose-5-phosphate (Rib-5-P).</text>
</comment>
<dbReference type="GO" id="GO:0004749">
    <property type="term" value="F:ribose phosphate diphosphokinase activity"/>
    <property type="evidence" value="ECO:0007669"/>
    <property type="project" value="UniProtKB-UniRule"/>
</dbReference>